<name>A0A8X7N4K7_9BASI</name>
<dbReference type="EMBL" id="LWDG02000351">
    <property type="protein sequence ID" value="KAE8266312.1"/>
    <property type="molecule type" value="Genomic_DNA"/>
</dbReference>
<sequence length="173" mass="17955">MKFSATLFAVTALVAGVAADYATVKTDVLRIKTDVAKLYQSLKVTSGTSYSEAIAVDSAARALNSGLQKANTDAKAVSSFTVIQAKALLTVLNSTYTNVSLISKRLIVLEPKFKSIGVASVAKLDIGTIANSTKIFSATLVSKAPSSVKPSASALASKYNKALASALAAYRND</sequence>
<keyword evidence="3" id="KW-1185">Reference proteome</keyword>
<feature type="signal peptide" evidence="1">
    <location>
        <begin position="1"/>
        <end position="19"/>
    </location>
</feature>
<protein>
    <submittedName>
        <fullName evidence="2">Uncharacterized protein</fullName>
    </submittedName>
</protein>
<comment type="caution">
    <text evidence="2">The sequence shown here is derived from an EMBL/GenBank/DDBJ whole genome shotgun (WGS) entry which is preliminary data.</text>
</comment>
<proteinExistence type="predicted"/>
<dbReference type="Proteomes" id="UP000078113">
    <property type="component" value="Unassembled WGS sequence"/>
</dbReference>
<dbReference type="AlphaFoldDB" id="A0A8X7N4K7"/>
<dbReference type="Gene3D" id="1.20.1280.140">
    <property type="match status" value="1"/>
</dbReference>
<evidence type="ECO:0000313" key="2">
    <source>
        <dbReference type="EMBL" id="KAE8266312.1"/>
    </source>
</evidence>
<dbReference type="InterPro" id="IPR021054">
    <property type="entry name" value="Cell_wall_mannoprotein_1"/>
</dbReference>
<evidence type="ECO:0000313" key="3">
    <source>
        <dbReference type="Proteomes" id="UP000078113"/>
    </source>
</evidence>
<accession>A0A8X7N4K7</accession>
<keyword evidence="1" id="KW-0732">Signal</keyword>
<feature type="chain" id="PRO_5036505276" evidence="1">
    <location>
        <begin position="20"/>
        <end position="173"/>
    </location>
</feature>
<dbReference type="GO" id="GO:0005576">
    <property type="term" value="C:extracellular region"/>
    <property type="evidence" value="ECO:0007669"/>
    <property type="project" value="TreeGrafter"/>
</dbReference>
<reference evidence="2" key="2">
    <citation type="journal article" date="2019" name="IMA Fungus">
        <title>Genome sequencing and comparison of five Tilletia species to identify candidate genes for the detection of regulated species infecting wheat.</title>
        <authorList>
            <person name="Nguyen H.D.T."/>
            <person name="Sultana T."/>
            <person name="Kesanakurti P."/>
            <person name="Hambleton S."/>
        </authorList>
    </citation>
    <scope>NUCLEOTIDE SEQUENCE</scope>
    <source>
        <strain evidence="2">DAOMC 236422</strain>
    </source>
</reference>
<organism evidence="2 3">
    <name type="scientific">Tilletia walkeri</name>
    <dbReference type="NCBI Taxonomy" id="117179"/>
    <lineage>
        <taxon>Eukaryota</taxon>
        <taxon>Fungi</taxon>
        <taxon>Dikarya</taxon>
        <taxon>Basidiomycota</taxon>
        <taxon>Ustilaginomycotina</taxon>
        <taxon>Exobasidiomycetes</taxon>
        <taxon>Tilletiales</taxon>
        <taxon>Tilletiaceae</taxon>
        <taxon>Tilletia</taxon>
    </lineage>
</organism>
<dbReference type="PANTHER" id="PTHR38123">
    <property type="entry name" value="CELL WALL SERINE-THREONINE-RICH GALACTOMANNOPROTEIN MP1 (AFU_ORTHOLOGUE AFUA_4G03240)"/>
    <property type="match status" value="1"/>
</dbReference>
<gene>
    <name evidence="2" type="ORF">A4X09_0g6034</name>
</gene>
<reference evidence="2" key="1">
    <citation type="submission" date="2016-04" db="EMBL/GenBank/DDBJ databases">
        <authorList>
            <person name="Nguyen H.D."/>
            <person name="Samba Siva P."/>
            <person name="Cullis J."/>
            <person name="Levesque C.A."/>
            <person name="Hambleton S."/>
        </authorList>
    </citation>
    <scope>NUCLEOTIDE SEQUENCE</scope>
    <source>
        <strain evidence="2">DAOMC 236422</strain>
    </source>
</reference>
<evidence type="ECO:0000256" key="1">
    <source>
        <dbReference type="SAM" id="SignalP"/>
    </source>
</evidence>
<dbReference type="Pfam" id="PF12296">
    <property type="entry name" value="HsbA"/>
    <property type="match status" value="1"/>
</dbReference>
<dbReference type="PANTHER" id="PTHR38123:SF1">
    <property type="entry name" value="HYDROPHOBIC SURFACE BINDING PROTEIN"/>
    <property type="match status" value="1"/>
</dbReference>